<organism evidence="2 3">
    <name type="scientific">Protea cynaroides</name>
    <dbReference type="NCBI Taxonomy" id="273540"/>
    <lineage>
        <taxon>Eukaryota</taxon>
        <taxon>Viridiplantae</taxon>
        <taxon>Streptophyta</taxon>
        <taxon>Embryophyta</taxon>
        <taxon>Tracheophyta</taxon>
        <taxon>Spermatophyta</taxon>
        <taxon>Magnoliopsida</taxon>
        <taxon>Proteales</taxon>
        <taxon>Proteaceae</taxon>
        <taxon>Protea</taxon>
    </lineage>
</organism>
<dbReference type="InterPro" id="IPR014729">
    <property type="entry name" value="Rossmann-like_a/b/a_fold"/>
</dbReference>
<reference evidence="2" key="1">
    <citation type="journal article" date="2023" name="Plant J.">
        <title>The genome of the king protea, Protea cynaroides.</title>
        <authorList>
            <person name="Chang J."/>
            <person name="Duong T.A."/>
            <person name="Schoeman C."/>
            <person name="Ma X."/>
            <person name="Roodt D."/>
            <person name="Barker N."/>
            <person name="Li Z."/>
            <person name="Van de Peer Y."/>
            <person name="Mizrachi E."/>
        </authorList>
    </citation>
    <scope>NUCLEOTIDE SEQUENCE</scope>
    <source>
        <tissue evidence="2">Young leaves</tissue>
    </source>
</reference>
<dbReference type="PANTHER" id="PTHR31964:SF125">
    <property type="entry name" value="OS05G0357525 PROTEIN"/>
    <property type="match status" value="1"/>
</dbReference>
<dbReference type="Gene3D" id="3.40.50.620">
    <property type="entry name" value="HUPs"/>
    <property type="match status" value="1"/>
</dbReference>
<dbReference type="PRINTS" id="PR01438">
    <property type="entry name" value="UNVRSLSTRESS"/>
</dbReference>
<keyword evidence="3" id="KW-1185">Reference proteome</keyword>
<dbReference type="Pfam" id="PF00582">
    <property type="entry name" value="Usp"/>
    <property type="match status" value="1"/>
</dbReference>
<name>A0A9Q0H4Z6_9MAGN</name>
<gene>
    <name evidence="2" type="ORF">NE237_014017</name>
</gene>
<sequence>MAETEGKGRRIVVAVDEGEESLYALSWCLQNVVSQNSKDTLILVYAKPPSTVYPAMDGTGYLFSADIIASMEKYRRDVAACVMENAIRLCKDLPNIKVEKKVENGDPREVICDTVEKLAADLLVMGTHGYGLIKRAFLGSVSNYCAQNVNCPILIVKIPKSEGVSGCKRS</sequence>
<dbReference type="PANTHER" id="PTHR31964">
    <property type="entry name" value="ADENINE NUCLEOTIDE ALPHA HYDROLASES-LIKE SUPERFAMILY PROTEIN"/>
    <property type="match status" value="1"/>
</dbReference>
<dbReference type="InterPro" id="IPR006016">
    <property type="entry name" value="UspA"/>
</dbReference>
<dbReference type="Proteomes" id="UP001141806">
    <property type="component" value="Unassembled WGS sequence"/>
</dbReference>
<feature type="domain" description="UspA" evidence="1">
    <location>
        <begin position="9"/>
        <end position="157"/>
    </location>
</feature>
<dbReference type="EMBL" id="JAMYWD010000011">
    <property type="protein sequence ID" value="KAJ4957234.1"/>
    <property type="molecule type" value="Genomic_DNA"/>
</dbReference>
<proteinExistence type="predicted"/>
<evidence type="ECO:0000259" key="1">
    <source>
        <dbReference type="Pfam" id="PF00582"/>
    </source>
</evidence>
<dbReference type="AlphaFoldDB" id="A0A9Q0H4Z6"/>
<dbReference type="SUPFAM" id="SSF52402">
    <property type="entry name" value="Adenine nucleotide alpha hydrolases-like"/>
    <property type="match status" value="1"/>
</dbReference>
<dbReference type="InterPro" id="IPR006015">
    <property type="entry name" value="Universal_stress_UspA"/>
</dbReference>
<dbReference type="CDD" id="cd23659">
    <property type="entry name" value="USP_At3g01520-like"/>
    <property type="match status" value="1"/>
</dbReference>
<evidence type="ECO:0000313" key="2">
    <source>
        <dbReference type="EMBL" id="KAJ4957234.1"/>
    </source>
</evidence>
<dbReference type="OrthoDB" id="843225at2759"/>
<evidence type="ECO:0000313" key="3">
    <source>
        <dbReference type="Proteomes" id="UP001141806"/>
    </source>
</evidence>
<protein>
    <recommendedName>
        <fullName evidence="1">UspA domain-containing protein</fullName>
    </recommendedName>
</protein>
<comment type="caution">
    <text evidence="2">The sequence shown here is derived from an EMBL/GenBank/DDBJ whole genome shotgun (WGS) entry which is preliminary data.</text>
</comment>
<accession>A0A9Q0H4Z6</accession>